<proteinExistence type="predicted"/>
<dbReference type="InterPro" id="IPR013221">
    <property type="entry name" value="Mur_ligase_cen"/>
</dbReference>
<dbReference type="EMBL" id="CAADEZ010000496">
    <property type="protein sequence ID" value="VFJ69027.1"/>
    <property type="molecule type" value="Genomic_DNA"/>
</dbReference>
<dbReference type="Gene3D" id="3.40.1190.10">
    <property type="entry name" value="Mur-like, catalytic domain"/>
    <property type="match status" value="1"/>
</dbReference>
<dbReference type="InterPro" id="IPR050061">
    <property type="entry name" value="MurCDEF_pg_biosynth"/>
</dbReference>
<sequence length="398" mass="44718">MNILFAVAISLAVFLLYLVLECVLHLRNVKSVPVRIHVNGTRGKSSVTRLIAAALKEAGFNVIAKTTGTLPRIVTAEGAEIPVYRLADHPNIIEQLRIFSFAARNHANALVIECMALNPNIQSVSELDIVKSTHGVIVNTREDHLDVMGPTERDVALALLGTVPRNARLFTSEQNYRSEFEMACRDRKSELVVVPEQAARAISDEEMRHFSYIEHKENVALTLKVCQSLDIPRQTALRGMYKVLPDVGAMHEYHVDFFGVKQVVFVNGFAANDPKSSHDLWDGALERHKDRQRKIMVINTREDRLSRSKQIAESLPTWKPADKYIVIGSFCFFLIKTAIKNGVNPTLFLNAEGEELETIFEIILEESETSSVVVGIGNIKNEGLEMLRFFRNRANLIK</sequence>
<dbReference type="NCBIfam" id="TIGR04012">
    <property type="entry name" value="poly_gGlu_PgsB"/>
    <property type="match status" value="1"/>
</dbReference>
<organism evidence="2">
    <name type="scientific">Candidatus Kentrum sp. FM</name>
    <dbReference type="NCBI Taxonomy" id="2126340"/>
    <lineage>
        <taxon>Bacteria</taxon>
        <taxon>Pseudomonadati</taxon>
        <taxon>Pseudomonadota</taxon>
        <taxon>Gammaproteobacteria</taxon>
        <taxon>Candidatus Kentrum</taxon>
    </lineage>
</organism>
<dbReference type="PANTHER" id="PTHR43445">
    <property type="entry name" value="UDP-N-ACETYLMURAMATE--L-ALANINE LIGASE-RELATED"/>
    <property type="match status" value="1"/>
</dbReference>
<dbReference type="GO" id="GO:0005524">
    <property type="term" value="F:ATP binding"/>
    <property type="evidence" value="ECO:0007669"/>
    <property type="project" value="InterPro"/>
</dbReference>
<evidence type="ECO:0000313" key="3">
    <source>
        <dbReference type="EMBL" id="VFJ69039.1"/>
    </source>
</evidence>
<name>A0A450TMT0_9GAMM</name>
<dbReference type="GO" id="GO:0016881">
    <property type="term" value="F:acid-amino acid ligase activity"/>
    <property type="evidence" value="ECO:0007669"/>
    <property type="project" value="InterPro"/>
</dbReference>
<evidence type="ECO:0000259" key="1">
    <source>
        <dbReference type="Pfam" id="PF08245"/>
    </source>
</evidence>
<dbReference type="Pfam" id="PF08245">
    <property type="entry name" value="Mur_ligase_M"/>
    <property type="match status" value="1"/>
</dbReference>
<dbReference type="SUPFAM" id="SSF53623">
    <property type="entry name" value="MurD-like peptide ligases, catalytic domain"/>
    <property type="match status" value="1"/>
</dbReference>
<dbReference type="PRINTS" id="PR01758">
    <property type="entry name" value="CAPSULEPROTB"/>
</dbReference>
<evidence type="ECO:0000313" key="4">
    <source>
        <dbReference type="EMBL" id="VFK17762.1"/>
    </source>
</evidence>
<dbReference type="EMBL" id="CAADFA010000509">
    <property type="protein sequence ID" value="VFJ69039.1"/>
    <property type="molecule type" value="Genomic_DNA"/>
</dbReference>
<gene>
    <name evidence="2" type="ORF">BECKFM1743A_GA0114220_104961</name>
    <name evidence="4" type="ORF">BECKFM1743B_GA0114221_105011</name>
    <name evidence="3" type="ORF">BECKFM1743C_GA0114222_105091</name>
</gene>
<dbReference type="AlphaFoldDB" id="A0A450TMT0"/>
<accession>A0A450TMT0</accession>
<dbReference type="EMBL" id="CAADFL010000501">
    <property type="protein sequence ID" value="VFK17762.1"/>
    <property type="molecule type" value="Genomic_DNA"/>
</dbReference>
<feature type="domain" description="Mur ligase central" evidence="1">
    <location>
        <begin position="38"/>
        <end position="219"/>
    </location>
</feature>
<reference evidence="2" key="1">
    <citation type="submission" date="2019-02" db="EMBL/GenBank/DDBJ databases">
        <authorList>
            <person name="Gruber-Vodicka R. H."/>
            <person name="Seah K. B. B."/>
        </authorList>
    </citation>
    <scope>NUCLEOTIDE SEQUENCE</scope>
    <source>
        <strain evidence="2">BECK_BZ163</strain>
        <strain evidence="4">BECK_BZ164</strain>
        <strain evidence="3">BECK_BZ165</strain>
    </source>
</reference>
<protein>
    <submittedName>
        <fullName evidence="2">Poly-gamma-glutamate synthase PgsB/CapB</fullName>
    </submittedName>
</protein>
<evidence type="ECO:0000313" key="2">
    <source>
        <dbReference type="EMBL" id="VFJ69027.1"/>
    </source>
</evidence>
<dbReference type="GO" id="GO:0045227">
    <property type="term" value="P:capsule polysaccharide biosynthetic process"/>
    <property type="evidence" value="ECO:0007669"/>
    <property type="project" value="InterPro"/>
</dbReference>
<dbReference type="InterPro" id="IPR036565">
    <property type="entry name" value="Mur-like_cat_sf"/>
</dbReference>
<dbReference type="GO" id="GO:0016020">
    <property type="term" value="C:membrane"/>
    <property type="evidence" value="ECO:0007669"/>
    <property type="project" value="InterPro"/>
</dbReference>
<dbReference type="InterPro" id="IPR008337">
    <property type="entry name" value="Capsule_biosynth_CapB"/>
</dbReference>
<dbReference type="PANTHER" id="PTHR43445:SF1">
    <property type="entry name" value="PGA SYNTHASE CAPB"/>
    <property type="match status" value="1"/>
</dbReference>